<name>A0A4V6RR89_9GAMM</name>
<evidence type="ECO:0008006" key="3">
    <source>
        <dbReference type="Google" id="ProtNLM"/>
    </source>
</evidence>
<protein>
    <recommendedName>
        <fullName evidence="3">DNA-binding protein</fullName>
    </recommendedName>
</protein>
<dbReference type="OrthoDB" id="5959772at2"/>
<evidence type="ECO:0000313" key="1">
    <source>
        <dbReference type="EMBL" id="THD09441.1"/>
    </source>
</evidence>
<accession>A0A4V6RR89</accession>
<reference evidence="1 2" key="1">
    <citation type="submission" date="2017-02" db="EMBL/GenBank/DDBJ databases">
        <title>Whole genome sequencing of Rhodanobacter lindaniclasticus DSM 17932.</title>
        <authorList>
            <person name="Kumar S."/>
            <person name="Patil P."/>
            <person name="Patil P.B."/>
        </authorList>
    </citation>
    <scope>NUCLEOTIDE SEQUENCE [LARGE SCALE GENOMIC DNA]</scope>
    <source>
        <strain evidence="1 2">DSM 17932</strain>
    </source>
</reference>
<dbReference type="EMBL" id="MWIO01000008">
    <property type="protein sequence ID" value="THD09441.1"/>
    <property type="molecule type" value="Genomic_DNA"/>
</dbReference>
<gene>
    <name evidence="1" type="ORF">B1991_02250</name>
</gene>
<dbReference type="AlphaFoldDB" id="A0A4V6RR89"/>
<proteinExistence type="predicted"/>
<evidence type="ECO:0000313" key="2">
    <source>
        <dbReference type="Proteomes" id="UP000306317"/>
    </source>
</evidence>
<keyword evidence="2" id="KW-1185">Reference proteome</keyword>
<organism evidence="1 2">
    <name type="scientific">Rhodanobacter lindaniclasticus</name>
    <dbReference type="NCBI Taxonomy" id="75310"/>
    <lineage>
        <taxon>Bacteria</taxon>
        <taxon>Pseudomonadati</taxon>
        <taxon>Pseudomonadota</taxon>
        <taxon>Gammaproteobacteria</taxon>
        <taxon>Lysobacterales</taxon>
        <taxon>Rhodanobacteraceae</taxon>
        <taxon>Rhodanobacter</taxon>
    </lineage>
</organism>
<dbReference type="Proteomes" id="UP000306317">
    <property type="component" value="Unassembled WGS sequence"/>
</dbReference>
<comment type="caution">
    <text evidence="1">The sequence shown here is derived from an EMBL/GenBank/DDBJ whole genome shotgun (WGS) entry which is preliminary data.</text>
</comment>
<sequence>MATQTEREADLRTRFGDVLTLTDLAVVLRYSSVGAIRKSNSRGQLPVQLVKMTGRRGWFATAEAVAEYLASLEEARKQSNQPD</sequence>
<dbReference type="RefSeq" id="WP_136257088.1">
    <property type="nucleotide sequence ID" value="NZ_MWIO01000008.1"/>
</dbReference>